<reference evidence="2" key="1">
    <citation type="journal article" date="2008" name="Nat. Genet.">
        <title>The Pristionchus pacificus genome provides a unique perspective on nematode lifestyle and parasitism.</title>
        <authorList>
            <person name="Dieterich C."/>
            <person name="Clifton S.W."/>
            <person name="Schuster L.N."/>
            <person name="Chinwalla A."/>
            <person name="Delehaunty K."/>
            <person name="Dinkelacker I."/>
            <person name="Fulton L."/>
            <person name="Fulton R."/>
            <person name="Godfrey J."/>
            <person name="Minx P."/>
            <person name="Mitreva M."/>
            <person name="Roeseler W."/>
            <person name="Tian H."/>
            <person name="Witte H."/>
            <person name="Yang S.P."/>
            <person name="Wilson R.K."/>
            <person name="Sommer R.J."/>
        </authorList>
    </citation>
    <scope>NUCLEOTIDE SEQUENCE [LARGE SCALE GENOMIC DNA]</scope>
    <source>
        <strain evidence="2">PS312</strain>
    </source>
</reference>
<organism evidence="1 2">
    <name type="scientific">Pristionchus pacificus</name>
    <name type="common">Parasitic nematode worm</name>
    <dbReference type="NCBI Taxonomy" id="54126"/>
    <lineage>
        <taxon>Eukaryota</taxon>
        <taxon>Metazoa</taxon>
        <taxon>Ecdysozoa</taxon>
        <taxon>Nematoda</taxon>
        <taxon>Chromadorea</taxon>
        <taxon>Rhabditida</taxon>
        <taxon>Rhabditina</taxon>
        <taxon>Diplogasteromorpha</taxon>
        <taxon>Diplogasteroidea</taxon>
        <taxon>Neodiplogasteridae</taxon>
        <taxon>Pristionchus</taxon>
    </lineage>
</organism>
<accession>A0A8R1V3V3</accession>
<evidence type="ECO:0000313" key="1">
    <source>
        <dbReference type="EnsemblMetazoa" id="PPA46162.1"/>
    </source>
</evidence>
<dbReference type="Proteomes" id="UP000005239">
    <property type="component" value="Unassembled WGS sequence"/>
</dbReference>
<gene>
    <name evidence="1" type="primary">WBGene00284531</name>
</gene>
<keyword evidence="2" id="KW-1185">Reference proteome</keyword>
<name>A0A2A6BI30_PRIPA</name>
<proteinExistence type="predicted"/>
<evidence type="ECO:0000313" key="2">
    <source>
        <dbReference type="Proteomes" id="UP000005239"/>
    </source>
</evidence>
<sequence length="68" mass="6901">MFSSTAAAAAGGGAWSAAATAAAMAAPLLQQPEGAAPSERLNSDLFSVASFARSPTRFSEPWICNKIN</sequence>
<protein>
    <submittedName>
        <fullName evidence="1">Uncharacterized protein</fullName>
    </submittedName>
</protein>
<dbReference type="AlphaFoldDB" id="A0A2A6BI30"/>
<reference evidence="1" key="2">
    <citation type="submission" date="2022-06" db="UniProtKB">
        <authorList>
            <consortium name="EnsemblMetazoa"/>
        </authorList>
    </citation>
    <scope>IDENTIFICATION</scope>
    <source>
        <strain evidence="1">PS312</strain>
    </source>
</reference>
<dbReference type="EnsemblMetazoa" id="PPA46162.1">
    <property type="protein sequence ID" value="PPA46162.1"/>
    <property type="gene ID" value="WBGene00284531"/>
</dbReference>
<accession>A0A2A6BI30</accession>